<evidence type="ECO:0000313" key="1">
    <source>
        <dbReference type="EMBL" id="KAJ8130815.1"/>
    </source>
</evidence>
<protein>
    <submittedName>
        <fullName evidence="1">Uncharacterized protein</fullName>
    </submittedName>
</protein>
<organism evidence="1 2">
    <name type="scientific">Lasiodiplodia mahajangana</name>
    <dbReference type="NCBI Taxonomy" id="1108764"/>
    <lineage>
        <taxon>Eukaryota</taxon>
        <taxon>Fungi</taxon>
        <taxon>Dikarya</taxon>
        <taxon>Ascomycota</taxon>
        <taxon>Pezizomycotina</taxon>
        <taxon>Dothideomycetes</taxon>
        <taxon>Dothideomycetes incertae sedis</taxon>
        <taxon>Botryosphaeriales</taxon>
        <taxon>Botryosphaeriaceae</taxon>
        <taxon>Lasiodiplodia</taxon>
    </lineage>
</organism>
<dbReference type="EMBL" id="JAPUUL010000417">
    <property type="protein sequence ID" value="KAJ8130815.1"/>
    <property type="molecule type" value="Genomic_DNA"/>
</dbReference>
<sequence>MESHTAGRPVEHARSTFKLSEALLQDRMTDIHDEAIALRKDADKIVKGNSTTTEFVTEGAYEDRLSTFRR</sequence>
<accession>A0ACC2JTL9</accession>
<gene>
    <name evidence="1" type="ORF">O1611_g2813</name>
</gene>
<dbReference type="Proteomes" id="UP001153332">
    <property type="component" value="Unassembled WGS sequence"/>
</dbReference>
<keyword evidence="2" id="KW-1185">Reference proteome</keyword>
<proteinExistence type="predicted"/>
<name>A0ACC2JTL9_9PEZI</name>
<evidence type="ECO:0000313" key="2">
    <source>
        <dbReference type="Proteomes" id="UP001153332"/>
    </source>
</evidence>
<reference evidence="1" key="1">
    <citation type="submission" date="2022-12" db="EMBL/GenBank/DDBJ databases">
        <title>Genome Sequence of Lasiodiplodia mahajangana.</title>
        <authorList>
            <person name="Buettner E."/>
        </authorList>
    </citation>
    <scope>NUCLEOTIDE SEQUENCE</scope>
    <source>
        <strain evidence="1">VT137</strain>
    </source>
</reference>
<comment type="caution">
    <text evidence="1">The sequence shown here is derived from an EMBL/GenBank/DDBJ whole genome shotgun (WGS) entry which is preliminary data.</text>
</comment>